<proteinExistence type="predicted"/>
<sequence>MSEAEKLVGNNSEILFLYEAKNTNPNGDPDDENRPRMDYKTGINYVTDVRLKRYFRDYLTLRYGEKYVWVTKINNQHVDATKRLELLQGKDVIAQCIDARLFGATIPIKGRGKEKGKSESYIGPVQFSWGFSLHKVELMDTQTITSVFTGRTGEEEQEGEETRMYGNIGKDYRVYYSLIAFYGAVSGERSKVLKLTEYDLKILDNFLWDALLNETITRSKIGQRPIAYLRIEYKNSSFLLGDLRRFLDVKFNDPVRTEKDIEVNYSRFINEIKTNKDLIKSVYIRGLSSGLFGDDLSNLVKVLPHNINDDQIKKYLEKRETG</sequence>
<gene>
    <name evidence="1" type="ORF">B9Q02_11340</name>
</gene>
<name>A0A2R6A8I6_9ARCH</name>
<dbReference type="Proteomes" id="UP000240569">
    <property type="component" value="Unassembled WGS sequence"/>
</dbReference>
<dbReference type="GO" id="GO:0043571">
    <property type="term" value="P:maintenance of CRISPR repeat elements"/>
    <property type="evidence" value="ECO:0007669"/>
    <property type="project" value="InterPro"/>
</dbReference>
<dbReference type="Pfam" id="PF05107">
    <property type="entry name" value="Cas_Cas7"/>
    <property type="match status" value="1"/>
</dbReference>
<evidence type="ECO:0000313" key="2">
    <source>
        <dbReference type="Proteomes" id="UP000240569"/>
    </source>
</evidence>
<dbReference type="InterPro" id="IPR013419">
    <property type="entry name" value="CRISPR-assoc_prot_Cas7/Csh2"/>
</dbReference>
<dbReference type="NCBIfam" id="TIGR01595">
    <property type="entry name" value="cas_CT1132"/>
    <property type="match status" value="1"/>
</dbReference>
<dbReference type="AlphaFoldDB" id="A0A2R6A8I6"/>
<protein>
    <submittedName>
        <fullName evidence="1">Type I-B CRISPR-associated protein Cas7/Csh2</fullName>
    </submittedName>
</protein>
<accession>A0A2R6A8I6</accession>
<dbReference type="InterPro" id="IPR006482">
    <property type="entry name" value="Cas7_Csh2/Csh2"/>
</dbReference>
<dbReference type="EMBL" id="NEXD01000136">
    <property type="protein sequence ID" value="PSN82704.1"/>
    <property type="molecule type" value="Genomic_DNA"/>
</dbReference>
<organism evidence="1 2">
    <name type="scientific">Candidatus Marsarchaeota G1 archaeon BE_D</name>
    <dbReference type="NCBI Taxonomy" id="1978156"/>
    <lineage>
        <taxon>Archaea</taxon>
        <taxon>Candidatus Marsarchaeota</taxon>
        <taxon>Candidatus Marsarchaeota group 1</taxon>
    </lineage>
</organism>
<dbReference type="NCBIfam" id="TIGR02590">
    <property type="entry name" value="cas_Csh2"/>
    <property type="match status" value="1"/>
</dbReference>
<reference evidence="1 2" key="1">
    <citation type="submission" date="2017-04" db="EMBL/GenBank/DDBJ databases">
        <title>Novel microbial lineages endemic to geothermal iron-oxide mats fill important gaps in the evolutionary history of Archaea.</title>
        <authorList>
            <person name="Jay Z.J."/>
            <person name="Beam J.P."/>
            <person name="Dlakic M."/>
            <person name="Rusch D.B."/>
            <person name="Kozubal M.A."/>
            <person name="Inskeep W.P."/>
        </authorList>
    </citation>
    <scope>NUCLEOTIDE SEQUENCE [LARGE SCALE GENOMIC DNA]</scope>
    <source>
        <strain evidence="1">BE_D</strain>
    </source>
</reference>
<evidence type="ECO:0000313" key="1">
    <source>
        <dbReference type="EMBL" id="PSN82704.1"/>
    </source>
</evidence>
<comment type="caution">
    <text evidence="1">The sequence shown here is derived from an EMBL/GenBank/DDBJ whole genome shotgun (WGS) entry which is preliminary data.</text>
</comment>